<dbReference type="InterPro" id="IPR004776">
    <property type="entry name" value="Mem_transp_PIN-like"/>
</dbReference>
<evidence type="ECO:0000313" key="12">
    <source>
        <dbReference type="EMBL" id="KAG5623683.1"/>
    </source>
</evidence>
<keyword evidence="2 10" id="KW-0812">Transmembrane</keyword>
<dbReference type="Pfam" id="PF12906">
    <property type="entry name" value="RINGv"/>
    <property type="match status" value="1"/>
</dbReference>
<keyword evidence="5" id="KW-0862">Zinc</keyword>
<feature type="transmembrane region" description="Helical" evidence="10">
    <location>
        <begin position="723"/>
        <end position="744"/>
    </location>
</feature>
<dbReference type="PROSITE" id="PS51292">
    <property type="entry name" value="ZF_RING_CH"/>
    <property type="match status" value="1"/>
</dbReference>
<feature type="transmembrane region" description="Helical" evidence="10">
    <location>
        <begin position="54"/>
        <end position="72"/>
    </location>
</feature>
<evidence type="ECO:0000256" key="7">
    <source>
        <dbReference type="ARBA" id="ARBA00023136"/>
    </source>
</evidence>
<dbReference type="Proteomes" id="UP000824120">
    <property type="component" value="Chromosome 2"/>
</dbReference>
<comment type="subcellular location">
    <subcellularLocation>
        <location evidence="1">Membrane</location>
        <topology evidence="1">Multi-pass membrane protein</topology>
    </subcellularLocation>
</comment>
<dbReference type="Pfam" id="PF12428">
    <property type="entry name" value="DUF3675"/>
    <property type="match status" value="1"/>
</dbReference>
<sequence length="805" mass="90480">MEPPFSESQANLYYNSYYLEYAVLPLLKLLCLTVIGLILAHPRTQLVPKATFKLLSKLVFALFLPCTIFIHLGETITVKNFMRWWFIPANVLLSTAIGCLLGYLVAKICKPPPQYFRFTIIATAFGNTGNLPLAIVGSVCHSSDNPFGPDCYKTGVSYVSFSQWVAVLLVYTLVYHMMEPPIEYFDVVDGGGEIQEQLPSNDLSRPLLVEAEWPGMEDRETVHCKTPFIARVFTSVSTLSYSSIPDPDSLEEAPAPTSPKSIRCLAEPRVVRKLRIVAEQTPVRHVLQPPMFAILLAFIVGMVPPIKSVVYGKEAPLEFLTDSLNILAQAMVPSVMLILGGMLAEGPNESELGIRTTVGISVARLLVLPLLGTGVVYLADQLNFLIPDDRMYQFVLLLQYTTPSAILLGAVASLRGYAVREASALLFWQHVSPLVFSVSWQQGHYVTQSSANVLFVARWKLYFEAVTARSLPRVLLNEHNKYQKSSSEYVSSYNYYITLINVRSFCKREKTNCKCLHQTNGYMISVLHKTICILYIAWLSVETWGVGKMNIHVESAPRKMEECRICHDGDDCSNMEVPCSCRGTLKYAHRKCVQRWCNEKGDIICEICRQPGPINVAVVYSVYAAESLKNFTPDYTAPAPLFGRFTMNTVGNWDISMGGVDYHHFAALVSTDDNFVDYESDEYTTFYPRSLIWCRIVAITFVLLLMLRTMLPIIFGVAGDNSVTLVMLSVLKAIGMVLAIYVLVKAFIAVRHWRHQQDPHHSQIASSDEENELPLQQRQHFQIAPSNDENELPQQPPQPHFIHVQ</sequence>
<evidence type="ECO:0000259" key="11">
    <source>
        <dbReference type="PROSITE" id="PS51292"/>
    </source>
</evidence>
<keyword evidence="7 10" id="KW-0472">Membrane</keyword>
<dbReference type="SMART" id="SM00744">
    <property type="entry name" value="RINGv"/>
    <property type="match status" value="1"/>
</dbReference>
<evidence type="ECO:0000256" key="9">
    <source>
        <dbReference type="SAM" id="MobiDB-lite"/>
    </source>
</evidence>
<dbReference type="Pfam" id="PF03547">
    <property type="entry name" value="Mem_trans"/>
    <property type="match status" value="1"/>
</dbReference>
<feature type="region of interest" description="Disordered" evidence="9">
    <location>
        <begin position="784"/>
        <end position="805"/>
    </location>
</feature>
<gene>
    <name evidence="12" type="ORF">H5410_008901</name>
</gene>
<evidence type="ECO:0000256" key="2">
    <source>
        <dbReference type="ARBA" id="ARBA00022692"/>
    </source>
</evidence>
<keyword evidence="3" id="KW-0479">Metal-binding</keyword>
<dbReference type="OrthoDB" id="191139at2759"/>
<evidence type="ECO:0000256" key="6">
    <source>
        <dbReference type="ARBA" id="ARBA00022989"/>
    </source>
</evidence>
<feature type="domain" description="RING-CH-type" evidence="11">
    <location>
        <begin position="555"/>
        <end position="615"/>
    </location>
</feature>
<reference evidence="12 13" key="1">
    <citation type="submission" date="2020-09" db="EMBL/GenBank/DDBJ databases">
        <title>De no assembly of potato wild relative species, Solanum commersonii.</title>
        <authorList>
            <person name="Cho K."/>
        </authorList>
    </citation>
    <scope>NUCLEOTIDE SEQUENCE [LARGE SCALE GENOMIC DNA]</scope>
    <source>
        <strain evidence="12">LZ3.2</strain>
        <tissue evidence="12">Leaf</tissue>
    </source>
</reference>
<feature type="transmembrane region" description="Helical" evidence="10">
    <location>
        <begin position="286"/>
        <end position="306"/>
    </location>
</feature>
<dbReference type="GO" id="GO:0080162">
    <property type="term" value="P:endoplasmic reticulum to cytosol auxin transport"/>
    <property type="evidence" value="ECO:0007669"/>
    <property type="project" value="InterPro"/>
</dbReference>
<dbReference type="GO" id="GO:0009734">
    <property type="term" value="P:auxin-activated signaling pathway"/>
    <property type="evidence" value="ECO:0007669"/>
    <property type="project" value="UniProtKB-KW"/>
</dbReference>
<dbReference type="PANTHER" id="PTHR31419:SF8">
    <property type="entry name" value="PROTEIN PIN-LIKES 2-LIKE"/>
    <property type="match status" value="1"/>
</dbReference>
<dbReference type="Gene3D" id="3.30.40.10">
    <property type="entry name" value="Zinc/RING finger domain, C3HC4 (zinc finger)"/>
    <property type="match status" value="1"/>
</dbReference>
<feature type="transmembrane region" description="Helical" evidence="10">
    <location>
        <begin position="696"/>
        <end position="717"/>
    </location>
</feature>
<dbReference type="AlphaFoldDB" id="A0A9J6AH55"/>
<dbReference type="InterPro" id="IPR011016">
    <property type="entry name" value="Znf_RING-CH"/>
</dbReference>
<name>A0A9J6AH55_SOLCO</name>
<evidence type="ECO:0000256" key="8">
    <source>
        <dbReference type="ARBA" id="ARBA00023294"/>
    </source>
</evidence>
<protein>
    <recommendedName>
        <fullName evidence="11">RING-CH-type domain-containing protein</fullName>
    </recommendedName>
</protein>
<feature type="transmembrane region" description="Helical" evidence="10">
    <location>
        <begin position="156"/>
        <end position="175"/>
    </location>
</feature>
<comment type="caution">
    <text evidence="12">The sequence shown here is derived from an EMBL/GenBank/DDBJ whole genome shotgun (WGS) entry which is preliminary data.</text>
</comment>
<evidence type="ECO:0000256" key="1">
    <source>
        <dbReference type="ARBA" id="ARBA00004141"/>
    </source>
</evidence>
<feature type="transmembrane region" description="Helical" evidence="10">
    <location>
        <begin position="391"/>
        <end position="414"/>
    </location>
</feature>
<feature type="transmembrane region" description="Helical" evidence="10">
    <location>
        <begin position="84"/>
        <end position="106"/>
    </location>
</feature>
<dbReference type="GO" id="GO:0016020">
    <property type="term" value="C:membrane"/>
    <property type="evidence" value="ECO:0007669"/>
    <property type="project" value="UniProtKB-SubCell"/>
</dbReference>
<keyword evidence="4" id="KW-0863">Zinc-finger</keyword>
<keyword evidence="13" id="KW-1185">Reference proteome</keyword>
<evidence type="ECO:0000256" key="3">
    <source>
        <dbReference type="ARBA" id="ARBA00022723"/>
    </source>
</evidence>
<accession>A0A9J6AH55</accession>
<evidence type="ECO:0000256" key="10">
    <source>
        <dbReference type="SAM" id="Phobius"/>
    </source>
</evidence>
<keyword evidence="8" id="KW-0927">Auxin signaling pathway</keyword>
<evidence type="ECO:0000313" key="13">
    <source>
        <dbReference type="Proteomes" id="UP000824120"/>
    </source>
</evidence>
<proteinExistence type="predicted"/>
<dbReference type="SUPFAM" id="SSF57850">
    <property type="entry name" value="RING/U-box"/>
    <property type="match status" value="1"/>
</dbReference>
<feature type="transmembrane region" description="Helical" evidence="10">
    <location>
        <begin position="326"/>
        <end position="344"/>
    </location>
</feature>
<dbReference type="InterPro" id="IPR022143">
    <property type="entry name" value="DUF3675"/>
</dbReference>
<feature type="transmembrane region" description="Helical" evidence="10">
    <location>
        <begin position="118"/>
        <end position="136"/>
    </location>
</feature>
<keyword evidence="6 10" id="KW-1133">Transmembrane helix</keyword>
<dbReference type="GO" id="GO:0008270">
    <property type="term" value="F:zinc ion binding"/>
    <property type="evidence" value="ECO:0007669"/>
    <property type="project" value="UniProtKB-KW"/>
</dbReference>
<dbReference type="InterPro" id="IPR013083">
    <property type="entry name" value="Znf_RING/FYVE/PHD"/>
</dbReference>
<dbReference type="EMBL" id="JACXVP010000002">
    <property type="protein sequence ID" value="KAG5623683.1"/>
    <property type="molecule type" value="Genomic_DNA"/>
</dbReference>
<dbReference type="InterPro" id="IPR039305">
    <property type="entry name" value="PILS2/6"/>
</dbReference>
<feature type="transmembrane region" description="Helical" evidence="10">
    <location>
        <begin position="356"/>
        <end position="379"/>
    </location>
</feature>
<dbReference type="PANTHER" id="PTHR31419">
    <property type="entry name" value="PROTEIN PIN-LIKES 2"/>
    <property type="match status" value="1"/>
</dbReference>
<dbReference type="CDD" id="cd16495">
    <property type="entry name" value="RING_CH-C4HC3_MARCH"/>
    <property type="match status" value="1"/>
</dbReference>
<evidence type="ECO:0000256" key="5">
    <source>
        <dbReference type="ARBA" id="ARBA00022833"/>
    </source>
</evidence>
<feature type="transmembrane region" description="Helical" evidence="10">
    <location>
        <begin position="21"/>
        <end position="42"/>
    </location>
</feature>
<organism evidence="12 13">
    <name type="scientific">Solanum commersonii</name>
    <name type="common">Commerson's wild potato</name>
    <name type="synonym">Commerson's nightshade</name>
    <dbReference type="NCBI Taxonomy" id="4109"/>
    <lineage>
        <taxon>Eukaryota</taxon>
        <taxon>Viridiplantae</taxon>
        <taxon>Streptophyta</taxon>
        <taxon>Embryophyta</taxon>
        <taxon>Tracheophyta</taxon>
        <taxon>Spermatophyta</taxon>
        <taxon>Magnoliopsida</taxon>
        <taxon>eudicotyledons</taxon>
        <taxon>Gunneridae</taxon>
        <taxon>Pentapetalae</taxon>
        <taxon>asterids</taxon>
        <taxon>lamiids</taxon>
        <taxon>Solanales</taxon>
        <taxon>Solanaceae</taxon>
        <taxon>Solanoideae</taxon>
        <taxon>Solaneae</taxon>
        <taxon>Solanum</taxon>
    </lineage>
</organism>
<evidence type="ECO:0000256" key="4">
    <source>
        <dbReference type="ARBA" id="ARBA00022771"/>
    </source>
</evidence>